<dbReference type="Proteomes" id="UP000606044">
    <property type="component" value="Unassembled WGS sequence"/>
</dbReference>
<dbReference type="RefSeq" id="WP_188574484.1">
    <property type="nucleotide sequence ID" value="NZ_BMCT01000001.1"/>
</dbReference>
<name>A0A917BLN6_9HYPH</name>
<dbReference type="EMBL" id="BMCT01000001">
    <property type="protein sequence ID" value="GGF45738.1"/>
    <property type="molecule type" value="Genomic_DNA"/>
</dbReference>
<reference evidence="2" key="1">
    <citation type="journal article" date="2014" name="Int. J. Syst. Evol. Microbiol.">
        <title>Complete genome sequence of Corynebacterium casei LMG S-19264T (=DSM 44701T), isolated from a smear-ripened cheese.</title>
        <authorList>
            <consortium name="US DOE Joint Genome Institute (JGI-PGF)"/>
            <person name="Walter F."/>
            <person name="Albersmeier A."/>
            <person name="Kalinowski J."/>
            <person name="Ruckert C."/>
        </authorList>
    </citation>
    <scope>NUCLEOTIDE SEQUENCE</scope>
    <source>
        <strain evidence="2">CCM 7897</strain>
    </source>
</reference>
<comment type="caution">
    <text evidence="2">The sequence shown here is derived from an EMBL/GenBank/DDBJ whole genome shotgun (WGS) entry which is preliminary data.</text>
</comment>
<organism evidence="2 3">
    <name type="scientific">Azorhizobium oxalatiphilum</name>
    <dbReference type="NCBI Taxonomy" id="980631"/>
    <lineage>
        <taxon>Bacteria</taxon>
        <taxon>Pseudomonadati</taxon>
        <taxon>Pseudomonadota</taxon>
        <taxon>Alphaproteobacteria</taxon>
        <taxon>Hyphomicrobiales</taxon>
        <taxon>Xanthobacteraceae</taxon>
        <taxon>Azorhizobium</taxon>
    </lineage>
</organism>
<feature type="transmembrane region" description="Helical" evidence="1">
    <location>
        <begin position="33"/>
        <end position="51"/>
    </location>
</feature>
<accession>A0A917BLN6</accession>
<dbReference type="AlphaFoldDB" id="A0A917BLN6"/>
<sequence>MVAPGGKSLPFPVQGRSASGVRAASRRGKWGDWVLFGAAYAVIMGAILFAYPPASAPRHEASVSTSTSVR</sequence>
<keyword evidence="3" id="KW-1185">Reference proteome</keyword>
<evidence type="ECO:0000313" key="3">
    <source>
        <dbReference type="Proteomes" id="UP000606044"/>
    </source>
</evidence>
<protein>
    <submittedName>
        <fullName evidence="2">Uncharacterized protein</fullName>
    </submittedName>
</protein>
<keyword evidence="1" id="KW-1133">Transmembrane helix</keyword>
<reference evidence="2" key="2">
    <citation type="submission" date="2020-09" db="EMBL/GenBank/DDBJ databases">
        <authorList>
            <person name="Sun Q."/>
            <person name="Sedlacek I."/>
        </authorList>
    </citation>
    <scope>NUCLEOTIDE SEQUENCE</scope>
    <source>
        <strain evidence="2">CCM 7897</strain>
    </source>
</reference>
<evidence type="ECO:0000256" key="1">
    <source>
        <dbReference type="SAM" id="Phobius"/>
    </source>
</evidence>
<keyword evidence="1" id="KW-0472">Membrane</keyword>
<evidence type="ECO:0000313" key="2">
    <source>
        <dbReference type="EMBL" id="GGF45738.1"/>
    </source>
</evidence>
<keyword evidence="1" id="KW-0812">Transmembrane</keyword>
<proteinExistence type="predicted"/>
<gene>
    <name evidence="2" type="ORF">GCM10007301_01560</name>
</gene>